<keyword evidence="1" id="KW-0472">Membrane</keyword>
<dbReference type="AlphaFoldDB" id="F5Z5Y3"/>
<gene>
    <name evidence="2" type="ordered locus">ambt_18615</name>
</gene>
<sequence length="437" mass="49765">MKENKDYRYVGWIPCVNGHLDFGLTKVGIKGGFTTPEHKDLSVIDENLSANGSHADSHVRRIILQSWVDWRDTKLDNENNTIGQFRLFTCGEVNESPDMDERALHATILIYPLDAEPDDLNEKREMPLHNLTHNICKDNIDEQYTKLKALLKEGEHISGLKEDCLKAVLDIKIEPNGLIFLDYENSSSALDADSKYVIARQVYYYIKYSTHSHKHHIDEQDSLTTITTNDSEAPLRLLTQLKRELTTLSRIAKFDNSTHPTNNSLGIIAYSKSLVIACRTLGMLSEEKAQVELERLDNVKESFSALDGSIKYIDSAYELIASKAKVWLGFSLIFLWGISNFLFESAPTKYEIKQAYVVPLAIAILAGVVYHLFTKYYKIRNNAIRVKEIYYLNKLGSSLKIILALCGLICLIWLANEDEPATHFLHIFKTVFPQEDI</sequence>
<dbReference type="eggNOG" id="ENOG5033EVI">
    <property type="taxonomic scope" value="Bacteria"/>
</dbReference>
<organism evidence="2 3">
    <name type="scientific">Alteromonas naphthalenivorans</name>
    <dbReference type="NCBI Taxonomy" id="715451"/>
    <lineage>
        <taxon>Bacteria</taxon>
        <taxon>Pseudomonadati</taxon>
        <taxon>Pseudomonadota</taxon>
        <taxon>Gammaproteobacteria</taxon>
        <taxon>Alteromonadales</taxon>
        <taxon>Alteromonadaceae</taxon>
        <taxon>Alteromonas/Salinimonas group</taxon>
        <taxon>Alteromonas</taxon>
    </lineage>
</organism>
<keyword evidence="1" id="KW-0812">Transmembrane</keyword>
<keyword evidence="3" id="KW-1185">Reference proteome</keyword>
<dbReference type="KEGG" id="alt:ambt_18615"/>
<evidence type="ECO:0000256" key="1">
    <source>
        <dbReference type="SAM" id="Phobius"/>
    </source>
</evidence>
<evidence type="ECO:0000313" key="2">
    <source>
        <dbReference type="EMBL" id="AEF05216.1"/>
    </source>
</evidence>
<dbReference type="RefSeq" id="WP_013786128.1">
    <property type="nucleotide sequence ID" value="NC_015554.1"/>
</dbReference>
<dbReference type="EMBL" id="CP002339">
    <property type="protein sequence ID" value="AEF05216.1"/>
    <property type="molecule type" value="Genomic_DNA"/>
</dbReference>
<protein>
    <submittedName>
        <fullName evidence="2">Uncharacterized protein</fullName>
    </submittedName>
</protein>
<feature type="transmembrane region" description="Helical" evidence="1">
    <location>
        <begin position="326"/>
        <end position="343"/>
    </location>
</feature>
<dbReference type="OrthoDB" id="6371627at2"/>
<accession>F5Z5Y3</accession>
<dbReference type="Proteomes" id="UP000000683">
    <property type="component" value="Chromosome"/>
</dbReference>
<proteinExistence type="predicted"/>
<reference evidence="2 3" key="1">
    <citation type="journal article" date="2011" name="J. Bacteriol.">
        <title>Complete genome sequence of the polycyclic aromatic hydrocarbon-degrading bacterium Alteromonas sp. strain SN2.</title>
        <authorList>
            <person name="Jin H.M."/>
            <person name="Jeong H."/>
            <person name="Moon E.J."/>
            <person name="Math R.K."/>
            <person name="Lee K."/>
            <person name="Kim H.J."/>
            <person name="Jeon C.O."/>
            <person name="Oh T.K."/>
            <person name="Kim J.F."/>
        </authorList>
    </citation>
    <scope>NUCLEOTIDE SEQUENCE [LARGE SCALE GENOMIC DNA]</scope>
    <source>
        <strain evidence="3">JCM 17741 / KACC 18427 / KCTC 11700BP / SN2</strain>
    </source>
</reference>
<name>F5Z5Y3_ALTNA</name>
<dbReference type="HOGENOM" id="CLU_626481_0_0_6"/>
<evidence type="ECO:0000313" key="3">
    <source>
        <dbReference type="Proteomes" id="UP000000683"/>
    </source>
</evidence>
<feature type="transmembrane region" description="Helical" evidence="1">
    <location>
        <begin position="395"/>
        <end position="415"/>
    </location>
</feature>
<feature type="transmembrane region" description="Helical" evidence="1">
    <location>
        <begin position="355"/>
        <end position="374"/>
    </location>
</feature>
<keyword evidence="1" id="KW-1133">Transmembrane helix</keyword>